<reference evidence="3" key="1">
    <citation type="journal article" date="2021" name="IMA Fungus">
        <title>Genomic characterization of three marine fungi, including Emericellopsis atlantica sp. nov. with signatures of a generalist lifestyle and marine biomass degradation.</title>
        <authorList>
            <person name="Hagestad O.C."/>
            <person name="Hou L."/>
            <person name="Andersen J.H."/>
            <person name="Hansen E.H."/>
            <person name="Altermark B."/>
            <person name="Li C."/>
            <person name="Kuhnert E."/>
            <person name="Cox R.J."/>
            <person name="Crous P.W."/>
            <person name="Spatafora J.W."/>
            <person name="Lail K."/>
            <person name="Amirebrahimi M."/>
            <person name="Lipzen A."/>
            <person name="Pangilinan J."/>
            <person name="Andreopoulos W."/>
            <person name="Hayes R.D."/>
            <person name="Ng V."/>
            <person name="Grigoriev I.V."/>
            <person name="Jackson S.A."/>
            <person name="Sutton T.D.S."/>
            <person name="Dobson A.D.W."/>
            <person name="Rama T."/>
        </authorList>
    </citation>
    <scope>NUCLEOTIDE SEQUENCE</scope>
    <source>
        <strain evidence="3">TRa018bII</strain>
    </source>
</reference>
<evidence type="ECO:0000313" key="3">
    <source>
        <dbReference type="EMBL" id="KAG9232489.1"/>
    </source>
</evidence>
<keyword evidence="4" id="KW-1185">Reference proteome</keyword>
<evidence type="ECO:0000256" key="1">
    <source>
        <dbReference type="SAM" id="Coils"/>
    </source>
</evidence>
<protein>
    <submittedName>
        <fullName evidence="3">Uncharacterized protein</fullName>
    </submittedName>
</protein>
<feature type="region of interest" description="Disordered" evidence="2">
    <location>
        <begin position="208"/>
        <end position="247"/>
    </location>
</feature>
<comment type="caution">
    <text evidence="3">The sequence shown here is derived from an EMBL/GenBank/DDBJ whole genome shotgun (WGS) entry which is preliminary data.</text>
</comment>
<organism evidence="3 4">
    <name type="scientific">Amylocarpus encephaloides</name>
    <dbReference type="NCBI Taxonomy" id="45428"/>
    <lineage>
        <taxon>Eukaryota</taxon>
        <taxon>Fungi</taxon>
        <taxon>Dikarya</taxon>
        <taxon>Ascomycota</taxon>
        <taxon>Pezizomycotina</taxon>
        <taxon>Leotiomycetes</taxon>
        <taxon>Helotiales</taxon>
        <taxon>Helotiales incertae sedis</taxon>
        <taxon>Amylocarpus</taxon>
    </lineage>
</organism>
<feature type="compositionally biased region" description="Polar residues" evidence="2">
    <location>
        <begin position="1"/>
        <end position="13"/>
    </location>
</feature>
<feature type="compositionally biased region" description="Basic and acidic residues" evidence="2">
    <location>
        <begin position="238"/>
        <end position="247"/>
    </location>
</feature>
<sequence>MDLPTPQETSTPTEGYPPGTSVKASNSQGLVNVAATTATATRAEPTVNPSAAVAALRHPSQGIGGSKIDLTAEPDSVSLIGQPFPITHLQVLIAQDYRKLRESSAWSTPEYKALELRYHMTNGILEYMKQQEIKQGRMNSLQADNKMLYQTKHRLQADKGIMQETISRLQAAYRELDAEKKDYQKTAIRVERQNYTLRMEIGCLQAEIEDGQSLTGSDGEGPSRKRSRSGTESDIGDQSEKRVRTET</sequence>
<feature type="coiled-coil region" evidence="1">
    <location>
        <begin position="162"/>
        <end position="193"/>
    </location>
</feature>
<dbReference type="Proteomes" id="UP000824998">
    <property type="component" value="Unassembled WGS sequence"/>
</dbReference>
<proteinExistence type="predicted"/>
<evidence type="ECO:0000313" key="4">
    <source>
        <dbReference type="Proteomes" id="UP000824998"/>
    </source>
</evidence>
<dbReference type="OrthoDB" id="3555331at2759"/>
<dbReference type="EMBL" id="MU251546">
    <property type="protein sequence ID" value="KAG9232489.1"/>
    <property type="molecule type" value="Genomic_DNA"/>
</dbReference>
<name>A0A9P7YEY2_9HELO</name>
<feature type="region of interest" description="Disordered" evidence="2">
    <location>
        <begin position="1"/>
        <end position="27"/>
    </location>
</feature>
<keyword evidence="1" id="KW-0175">Coiled coil</keyword>
<gene>
    <name evidence="3" type="ORF">BJ875DRAFT_486038</name>
</gene>
<evidence type="ECO:0000256" key="2">
    <source>
        <dbReference type="SAM" id="MobiDB-lite"/>
    </source>
</evidence>
<accession>A0A9P7YEY2</accession>
<dbReference type="AlphaFoldDB" id="A0A9P7YEY2"/>